<dbReference type="Gene3D" id="3.40.50.300">
    <property type="entry name" value="P-loop containing nucleotide triphosphate hydrolases"/>
    <property type="match status" value="1"/>
</dbReference>
<gene>
    <name evidence="1" type="ORF">JCM19239_7726</name>
</gene>
<evidence type="ECO:0000313" key="1">
    <source>
        <dbReference type="EMBL" id="GAL23772.1"/>
    </source>
</evidence>
<dbReference type="InterPro" id="IPR027417">
    <property type="entry name" value="P-loop_NTPase"/>
</dbReference>
<dbReference type="EMBL" id="BBMS01000001">
    <property type="protein sequence ID" value="GAL23772.1"/>
    <property type="molecule type" value="Genomic_DNA"/>
</dbReference>
<dbReference type="Proteomes" id="UP000029223">
    <property type="component" value="Unassembled WGS sequence"/>
</dbReference>
<proteinExistence type="predicted"/>
<reference evidence="2" key="1">
    <citation type="submission" date="2014-09" db="EMBL/GenBank/DDBJ databases">
        <title>Vibrio variabilis JCM 19239. (C206) whole genome shotgun sequence.</title>
        <authorList>
            <person name="Sawabe T."/>
            <person name="Meirelles P."/>
            <person name="Nakanishi M."/>
            <person name="Sayaka M."/>
            <person name="Hattori M."/>
            <person name="Ohkuma M."/>
        </authorList>
    </citation>
    <scope>NUCLEOTIDE SEQUENCE [LARGE SCALE GENOMIC DNA]</scope>
    <source>
        <strain evidence="2">JCM 19239</strain>
    </source>
</reference>
<sequence>MLNSPDDWFSDEVSEWGHELRVTQEIDLVSSLQQNLKTIKDDGSRFNRAQIRNAQINFTKMYTVGESLENHMQEEQVRRLTGLLRNDVIEPLLSNLIVNCLNLSQTCDGFLNRFLNDFLMSCSTQLHDLRLNFDSVFIENLCHKLHNSINDGQIRLSDLNEKLKNHTFGEERYRFNWKYNPEFDDFRGFLVAVVKRQTEDGSVLENANLSEEHQSTLKKLKQDLIDKDEPAALSHLARLADYRNYRNYDLEKLLPDHEGVDVTISLSQYATGSGGQLETPSYVIRAAALSAALQFDEPGSHCRFVIIDESFGKMDEARSKEVLNYLSGTLGLQVIFVMPTKSAGAFLLSATRHTLVVKSTTSPPRGELATRVDVIEKELNNPEVEMLYRSAQEQISNRFKPIFLDALDGHDIQSDESPKNGAPPNAK</sequence>
<accession>A0ABQ0J4U0</accession>
<name>A0ABQ0J4U0_9VIBR</name>
<protein>
    <submittedName>
        <fullName evidence="1">Chromosome segregation protein SMC-like</fullName>
    </submittedName>
</protein>
<keyword evidence="2" id="KW-1185">Reference proteome</keyword>
<dbReference type="Pfam" id="PF13558">
    <property type="entry name" value="SbcC_Walker_B"/>
    <property type="match status" value="1"/>
</dbReference>
<organism evidence="1 2">
    <name type="scientific">Vibrio variabilis</name>
    <dbReference type="NCBI Taxonomy" id="990271"/>
    <lineage>
        <taxon>Bacteria</taxon>
        <taxon>Pseudomonadati</taxon>
        <taxon>Pseudomonadota</taxon>
        <taxon>Gammaproteobacteria</taxon>
        <taxon>Vibrionales</taxon>
        <taxon>Vibrionaceae</taxon>
        <taxon>Vibrio</taxon>
    </lineage>
</organism>
<comment type="caution">
    <text evidence="1">The sequence shown here is derived from an EMBL/GenBank/DDBJ whole genome shotgun (WGS) entry which is preliminary data.</text>
</comment>
<evidence type="ECO:0000313" key="2">
    <source>
        <dbReference type="Proteomes" id="UP000029223"/>
    </source>
</evidence>